<evidence type="ECO:0000313" key="2">
    <source>
        <dbReference type="Proteomes" id="UP000008761"/>
    </source>
</evidence>
<organism evidence="1 2">
    <name type="scientific">Bartonella alsatica IBS 382</name>
    <dbReference type="NCBI Taxonomy" id="1094551"/>
    <lineage>
        <taxon>Bacteria</taxon>
        <taxon>Pseudomonadati</taxon>
        <taxon>Pseudomonadota</taxon>
        <taxon>Alphaproteobacteria</taxon>
        <taxon>Hyphomicrobiales</taxon>
        <taxon>Bartonellaceae</taxon>
        <taxon>Bartonella</taxon>
    </lineage>
</organism>
<proteinExistence type="predicted"/>
<protein>
    <submittedName>
        <fullName evidence="1">Uncharacterized protein</fullName>
    </submittedName>
</protein>
<name>J1ISW2_9HYPH</name>
<dbReference type="Proteomes" id="UP000008761">
    <property type="component" value="Unassembled WGS sequence"/>
</dbReference>
<dbReference type="EMBL" id="AIME01000018">
    <property type="protein sequence ID" value="EJF74180.1"/>
    <property type="molecule type" value="Genomic_DNA"/>
</dbReference>
<dbReference type="STRING" id="1094551.MEC_01342"/>
<accession>J1ISW2</accession>
<sequence length="30" mass="3669">MFKSIKMGFWQGRMFEAGERMWDFGRGLRI</sequence>
<evidence type="ECO:0000313" key="1">
    <source>
        <dbReference type="EMBL" id="EJF74180.1"/>
    </source>
</evidence>
<gene>
    <name evidence="1" type="ORF">MEC_01342</name>
</gene>
<dbReference type="HOGENOM" id="CLU_3402246_0_0_5"/>
<dbReference type="AlphaFoldDB" id="J1ISW2"/>
<comment type="caution">
    <text evidence="1">The sequence shown here is derived from an EMBL/GenBank/DDBJ whole genome shotgun (WGS) entry which is preliminary data.</text>
</comment>
<reference evidence="1 2" key="1">
    <citation type="submission" date="2012-03" db="EMBL/GenBank/DDBJ databases">
        <title>The Genome Sequence of Bartonella alsatica IBS 382.</title>
        <authorList>
            <consortium name="The Broad Institute Genome Sequencing Platform"/>
            <consortium name="The Broad Institute Genome Sequencing Center for Infectious Disease"/>
            <person name="Feldgarden M."/>
            <person name="Kirby J."/>
            <person name="Kosoy M."/>
            <person name="Birtles R."/>
            <person name="Probert W.S."/>
            <person name="Chiaraviglio L."/>
            <person name="Young S.K."/>
            <person name="Zeng Q."/>
            <person name="Gargeya S."/>
            <person name="Fitzgerald M."/>
            <person name="Haas B."/>
            <person name="Abouelleil A."/>
            <person name="Alvarado L."/>
            <person name="Arachchi H.M."/>
            <person name="Berlin A."/>
            <person name="Chapman S.B."/>
            <person name="Gearin G."/>
            <person name="Goldberg J."/>
            <person name="Griggs A."/>
            <person name="Gujja S."/>
            <person name="Hansen M."/>
            <person name="Heiman D."/>
            <person name="Howarth C."/>
            <person name="Larimer J."/>
            <person name="Lui A."/>
            <person name="MacDonald P.J.P."/>
            <person name="McCowen C."/>
            <person name="Montmayeur A."/>
            <person name="Murphy C."/>
            <person name="Neiman D."/>
            <person name="Pearson M."/>
            <person name="Priest M."/>
            <person name="Roberts A."/>
            <person name="Saif S."/>
            <person name="Shea T."/>
            <person name="Sisk P."/>
            <person name="Stolte C."/>
            <person name="Sykes S."/>
            <person name="Wortman J."/>
            <person name="Nusbaum C."/>
            <person name="Birren B."/>
        </authorList>
    </citation>
    <scope>NUCLEOTIDE SEQUENCE [LARGE SCALE GENOMIC DNA]</scope>
    <source>
        <strain evidence="1 2">IBS 382</strain>
    </source>
</reference>